<sequence>MKQYLIYIICCILGFYANAQQEFHVFSKNDAKTPGSERGDGSLKAPWDLQTALSQTPEVVKPGAVIWLHEGIYNGRFISTLKSLEPNTYVTVSGYKNDKVVLNGNVTSDRDVVLDVKGKQVVFKDFDVTWLGDFSRNETDSNFETSVGIRHLSGENCKFYNLKIYNIPGLGFGSWKHAAGSVIENCMIYNNGYIAKDGKGRGEGIYVQNKSDEVRLIKRNIIFNNYYKGIEVWSAGKNADFQYVKHITLEDNIIFNSGSPSGRFLDNVIVASNDRNGINVASNISVINNVLYHNTQQDNGRIIGDAPALTLGFHKNAPIEDVVVDGNIIVGGYNGLRILEAKTLQFTNNIVHTGIIQIGPTVSNHFRGWNSNGNVIYSRLKQPFRVPKVKDHSLESWTSNFNLDKQSQLIAITNFDLDPVVHLSQHSQHKNKYNLALFNAEGNAITVDFSAYDVAANSGFKLYDVENPEVVLKSGKLSEDLKISVPMQLTKIEKPRHNTKAKKTLSNFGVFMVEFDVEQVEISEDKRKDNAIKRFFKWLGF</sequence>
<evidence type="ECO:0000313" key="3">
    <source>
        <dbReference type="Proteomes" id="UP001203687"/>
    </source>
</evidence>
<organism evidence="2 3">
    <name type="scientific">Psychroserpens algicola</name>
    <dbReference type="NCBI Taxonomy" id="1719034"/>
    <lineage>
        <taxon>Bacteria</taxon>
        <taxon>Pseudomonadati</taxon>
        <taxon>Bacteroidota</taxon>
        <taxon>Flavobacteriia</taxon>
        <taxon>Flavobacteriales</taxon>
        <taxon>Flavobacteriaceae</taxon>
        <taxon>Psychroserpens</taxon>
    </lineage>
</organism>
<evidence type="ECO:0000256" key="1">
    <source>
        <dbReference type="SAM" id="SignalP"/>
    </source>
</evidence>
<dbReference type="InterPro" id="IPR011050">
    <property type="entry name" value="Pectin_lyase_fold/virulence"/>
</dbReference>
<accession>A0ABT0H6X1</accession>
<dbReference type="EMBL" id="JALPQF010000004">
    <property type="protein sequence ID" value="MCK8480118.1"/>
    <property type="molecule type" value="Genomic_DNA"/>
</dbReference>
<evidence type="ECO:0000313" key="2">
    <source>
        <dbReference type="EMBL" id="MCK8480118.1"/>
    </source>
</evidence>
<dbReference type="InterPro" id="IPR012334">
    <property type="entry name" value="Pectin_lyas_fold"/>
</dbReference>
<dbReference type="SUPFAM" id="SSF51126">
    <property type="entry name" value="Pectin lyase-like"/>
    <property type="match status" value="1"/>
</dbReference>
<gene>
    <name evidence="2" type="ORF">MUY34_05755</name>
</gene>
<dbReference type="RefSeq" id="WP_248412303.1">
    <property type="nucleotide sequence ID" value="NZ_JALPQF010000004.1"/>
</dbReference>
<dbReference type="InterPro" id="IPR006626">
    <property type="entry name" value="PbH1"/>
</dbReference>
<feature type="chain" id="PRO_5046662529" evidence="1">
    <location>
        <begin position="20"/>
        <end position="541"/>
    </location>
</feature>
<feature type="signal peptide" evidence="1">
    <location>
        <begin position="1"/>
        <end position="19"/>
    </location>
</feature>
<name>A0ABT0H6X1_9FLAO</name>
<keyword evidence="3" id="KW-1185">Reference proteome</keyword>
<dbReference type="SMART" id="SM00710">
    <property type="entry name" value="PbH1"/>
    <property type="match status" value="3"/>
</dbReference>
<dbReference type="Proteomes" id="UP001203687">
    <property type="component" value="Unassembled WGS sequence"/>
</dbReference>
<proteinExistence type="predicted"/>
<reference evidence="2" key="1">
    <citation type="submission" date="2022-04" db="EMBL/GenBank/DDBJ databases">
        <authorList>
            <person name="Ren T."/>
        </authorList>
    </citation>
    <scope>NUCLEOTIDE SEQUENCE</scope>
    <source>
        <strain evidence="2">F63249</strain>
    </source>
</reference>
<keyword evidence="1" id="KW-0732">Signal</keyword>
<protein>
    <submittedName>
        <fullName evidence="2">Right-handed parallel beta-helix repeat-containing protein</fullName>
    </submittedName>
</protein>
<dbReference type="Gene3D" id="2.160.20.10">
    <property type="entry name" value="Single-stranded right-handed beta-helix, Pectin lyase-like"/>
    <property type="match status" value="1"/>
</dbReference>
<comment type="caution">
    <text evidence="2">The sequence shown here is derived from an EMBL/GenBank/DDBJ whole genome shotgun (WGS) entry which is preliminary data.</text>
</comment>